<protein>
    <submittedName>
        <fullName evidence="2">Short C-terminal domain-containing protein</fullName>
    </submittedName>
</protein>
<keyword evidence="3" id="KW-1185">Reference proteome</keyword>
<feature type="transmembrane region" description="Helical" evidence="1">
    <location>
        <begin position="39"/>
        <end position="62"/>
    </location>
</feature>
<dbReference type="OrthoDB" id="7596142at2"/>
<dbReference type="EMBL" id="FNSQ01000005">
    <property type="protein sequence ID" value="SEC03260.1"/>
    <property type="molecule type" value="Genomic_DNA"/>
</dbReference>
<organism evidence="2 3">
    <name type="scientific">Microbacterium hydrocarbonoxydans</name>
    <dbReference type="NCBI Taxonomy" id="273678"/>
    <lineage>
        <taxon>Bacteria</taxon>
        <taxon>Bacillati</taxon>
        <taxon>Actinomycetota</taxon>
        <taxon>Actinomycetes</taxon>
        <taxon>Micrococcales</taxon>
        <taxon>Microbacteriaceae</taxon>
        <taxon>Microbacterium</taxon>
    </lineage>
</organism>
<reference evidence="3" key="1">
    <citation type="submission" date="2016-10" db="EMBL/GenBank/DDBJ databases">
        <authorList>
            <person name="Varghese N."/>
            <person name="Submissions S."/>
        </authorList>
    </citation>
    <scope>NUCLEOTIDE SEQUENCE [LARGE SCALE GENOMIC DNA]</scope>
    <source>
        <strain evidence="3">DSM 16089</strain>
    </source>
</reference>
<dbReference type="RefSeq" id="WP_060927335.1">
    <property type="nucleotide sequence ID" value="NZ_FNSQ01000005.1"/>
</dbReference>
<evidence type="ECO:0000256" key="1">
    <source>
        <dbReference type="SAM" id="Phobius"/>
    </source>
</evidence>
<dbReference type="AlphaFoldDB" id="A0A1H4P753"/>
<keyword evidence="1" id="KW-1133">Transmembrane helix</keyword>
<accession>A0A1H4P753</accession>
<gene>
    <name evidence="2" type="ORF">SAMN04489807_2698</name>
</gene>
<dbReference type="GO" id="GO:0005886">
    <property type="term" value="C:plasma membrane"/>
    <property type="evidence" value="ECO:0007669"/>
    <property type="project" value="UniProtKB-SubCell"/>
</dbReference>
<evidence type="ECO:0000313" key="2">
    <source>
        <dbReference type="EMBL" id="SEC03260.1"/>
    </source>
</evidence>
<keyword evidence="1" id="KW-0812">Transmembrane</keyword>
<name>A0A1H4P753_9MICO</name>
<dbReference type="Proteomes" id="UP000183750">
    <property type="component" value="Unassembled WGS sequence"/>
</dbReference>
<proteinExistence type="predicted"/>
<sequence length="126" mass="14044">MSIWDLVAWFFWSFVFISYLMVVFTIIGDIFRDSSLNGWLKAVWVIFLVFLPFLTSLVYLIARGQGMAQRRGEQIAELHAAQTAYIRETAGSSSPADDITKARGLLDSGVITSAEFETLKAKALAS</sequence>
<keyword evidence="1" id="KW-0472">Membrane</keyword>
<feature type="transmembrane region" description="Helical" evidence="1">
    <location>
        <begin position="7"/>
        <end position="27"/>
    </location>
</feature>
<evidence type="ECO:0000313" key="3">
    <source>
        <dbReference type="Proteomes" id="UP000183750"/>
    </source>
</evidence>